<sequence>MSVKSQDGQGPSCIQNSQKRVSFGLQAKLDALSHALKNAREGVVAIEHLPLKELERLRDEIEKNMQGNQQEFAVIFRTRVMSN</sequence>
<protein>
    <submittedName>
        <fullName evidence="1">Low affinity iron permease family protein</fullName>
    </submittedName>
</protein>
<dbReference type="Pfam" id="PF04120">
    <property type="entry name" value="Iron_permease"/>
    <property type="match status" value="1"/>
</dbReference>
<dbReference type="EMBL" id="NNRN01000056">
    <property type="protein sequence ID" value="OYR26046.1"/>
    <property type="molecule type" value="Genomic_DNA"/>
</dbReference>
<gene>
    <name evidence="1" type="ORF">CES86_4100</name>
</gene>
<dbReference type="GO" id="GO:0055085">
    <property type="term" value="P:transmembrane transport"/>
    <property type="evidence" value="ECO:0007669"/>
    <property type="project" value="InterPro"/>
</dbReference>
<name>A0A256GGN4_9HYPH</name>
<dbReference type="RefSeq" id="WP_094515381.1">
    <property type="nucleotide sequence ID" value="NZ_JBHEEP010000032.1"/>
</dbReference>
<evidence type="ECO:0000313" key="2">
    <source>
        <dbReference type="Proteomes" id="UP000216363"/>
    </source>
</evidence>
<accession>A0A256GGN4</accession>
<proteinExistence type="predicted"/>
<evidence type="ECO:0000313" key="1">
    <source>
        <dbReference type="EMBL" id="OYR26046.1"/>
    </source>
</evidence>
<organism evidence="1 2">
    <name type="scientific">Brucella lupini</name>
    <dbReference type="NCBI Taxonomy" id="255457"/>
    <lineage>
        <taxon>Bacteria</taxon>
        <taxon>Pseudomonadati</taxon>
        <taxon>Pseudomonadota</taxon>
        <taxon>Alphaproteobacteria</taxon>
        <taxon>Hyphomicrobiales</taxon>
        <taxon>Brucellaceae</taxon>
        <taxon>Brucella/Ochrobactrum group</taxon>
        <taxon>Brucella</taxon>
    </lineage>
</organism>
<dbReference type="InterPro" id="IPR007251">
    <property type="entry name" value="Iron_permease_Fet4"/>
</dbReference>
<dbReference type="AlphaFoldDB" id="A0A256GGN4"/>
<reference evidence="1 2" key="1">
    <citation type="submission" date="2017-07" db="EMBL/GenBank/DDBJ databases">
        <title>Draft genome of Ochrobactrum lupini type strain LUP21.</title>
        <authorList>
            <person name="Krzyzanowska D.M."/>
            <person name="Jafra S."/>
        </authorList>
    </citation>
    <scope>NUCLEOTIDE SEQUENCE [LARGE SCALE GENOMIC DNA]</scope>
    <source>
        <strain evidence="1 2">LUP21</strain>
    </source>
</reference>
<dbReference type="Proteomes" id="UP000216363">
    <property type="component" value="Unassembled WGS sequence"/>
</dbReference>
<comment type="caution">
    <text evidence="1">The sequence shown here is derived from an EMBL/GenBank/DDBJ whole genome shotgun (WGS) entry which is preliminary data.</text>
</comment>